<dbReference type="AlphaFoldDB" id="A0A7W4JVI6"/>
<organism evidence="9 10">
    <name type="scientific">Gluconacetobacter azotocaptans</name>
    <dbReference type="NCBI Taxonomy" id="142834"/>
    <lineage>
        <taxon>Bacteria</taxon>
        <taxon>Pseudomonadati</taxon>
        <taxon>Pseudomonadota</taxon>
        <taxon>Alphaproteobacteria</taxon>
        <taxon>Acetobacterales</taxon>
        <taxon>Acetobacteraceae</taxon>
        <taxon>Gluconacetobacter</taxon>
    </lineage>
</organism>
<dbReference type="RefSeq" id="WP_183120766.1">
    <property type="nucleotide sequence ID" value="NZ_JABEQF010000019.1"/>
</dbReference>
<keyword evidence="5 7" id="KW-1133">Transmembrane helix</keyword>
<dbReference type="SUPFAM" id="SSF103473">
    <property type="entry name" value="MFS general substrate transporter"/>
    <property type="match status" value="1"/>
</dbReference>
<evidence type="ECO:0000256" key="5">
    <source>
        <dbReference type="ARBA" id="ARBA00022989"/>
    </source>
</evidence>
<reference evidence="9 10" key="1">
    <citation type="submission" date="2020-04" db="EMBL/GenBank/DDBJ databases">
        <title>Description of novel Gluconacetobacter.</title>
        <authorList>
            <person name="Sombolestani A."/>
        </authorList>
    </citation>
    <scope>NUCLEOTIDE SEQUENCE [LARGE SCALE GENOMIC DNA]</scope>
    <source>
        <strain evidence="9 10">LMG 21311</strain>
    </source>
</reference>
<feature type="transmembrane region" description="Helical" evidence="7">
    <location>
        <begin position="114"/>
        <end position="135"/>
    </location>
</feature>
<evidence type="ECO:0000256" key="7">
    <source>
        <dbReference type="SAM" id="Phobius"/>
    </source>
</evidence>
<feature type="transmembrane region" description="Helical" evidence="7">
    <location>
        <begin position="236"/>
        <end position="254"/>
    </location>
</feature>
<dbReference type="InterPro" id="IPR011701">
    <property type="entry name" value="MFS"/>
</dbReference>
<evidence type="ECO:0000256" key="1">
    <source>
        <dbReference type="ARBA" id="ARBA00004651"/>
    </source>
</evidence>
<evidence type="ECO:0000256" key="6">
    <source>
        <dbReference type="ARBA" id="ARBA00023136"/>
    </source>
</evidence>
<feature type="transmembrane region" description="Helical" evidence="7">
    <location>
        <begin position="366"/>
        <end position="386"/>
    </location>
</feature>
<evidence type="ECO:0000256" key="3">
    <source>
        <dbReference type="ARBA" id="ARBA00022475"/>
    </source>
</evidence>
<feature type="transmembrane region" description="Helical" evidence="7">
    <location>
        <begin position="147"/>
        <end position="169"/>
    </location>
</feature>
<comment type="caution">
    <text evidence="9">The sequence shown here is derived from an EMBL/GenBank/DDBJ whole genome shotgun (WGS) entry which is preliminary data.</text>
</comment>
<dbReference type="InterPro" id="IPR036259">
    <property type="entry name" value="MFS_trans_sf"/>
</dbReference>
<evidence type="ECO:0000259" key="8">
    <source>
        <dbReference type="PROSITE" id="PS50850"/>
    </source>
</evidence>
<evidence type="ECO:0000256" key="4">
    <source>
        <dbReference type="ARBA" id="ARBA00022692"/>
    </source>
</evidence>
<sequence>MKPAKRALCSAMAGNIVEWYDFSLYLAAAPLIFSQLFFSGAQTAFMHQVEAAAFFAAGFVVRPVGGILFGYLGDRYGHLVSLRWTLLLIGAGTAAIGALPGFDTIGLYAPSILLLLRLVQGVAAGGEWAGSILVIEGAAAGARNKTVLLSLSQAGVAAGMVLGTVALWLASCLPHEAFLRWGWRAAFVAPLPFVGLGILLRTSMDGGARRVEPHGLSRFPLVTLVRREPVAVLRGIGIRLAENGGVYLMTVFGLSYGREQHIPDTVLLLAMTLGLAADGLAMPLFGWLAVRYGAQRVYLGGIIGLSCLAPLFFLLVASGQTGYVMLAFVLVMALGHAPMIAVEPILLARLFADGERYTGVAVSHEIGAVLAGGLSPLMATLLYHASGSVNGVILYLLLLATFSAIALCGRGTGRDKPASFS</sequence>
<keyword evidence="2" id="KW-0813">Transport</keyword>
<dbReference type="Gene3D" id="1.20.1250.20">
    <property type="entry name" value="MFS general substrate transporter like domains"/>
    <property type="match status" value="2"/>
</dbReference>
<feature type="transmembrane region" description="Helical" evidence="7">
    <location>
        <begin position="181"/>
        <end position="200"/>
    </location>
</feature>
<comment type="subcellular location">
    <subcellularLocation>
        <location evidence="1">Cell membrane</location>
        <topology evidence="1">Multi-pass membrane protein</topology>
    </subcellularLocation>
</comment>
<feature type="transmembrane region" description="Helical" evidence="7">
    <location>
        <begin position="51"/>
        <end position="72"/>
    </location>
</feature>
<feature type="transmembrane region" description="Helical" evidence="7">
    <location>
        <begin position="266"/>
        <end position="290"/>
    </location>
</feature>
<evidence type="ECO:0000256" key="2">
    <source>
        <dbReference type="ARBA" id="ARBA00022448"/>
    </source>
</evidence>
<feature type="domain" description="Major facilitator superfamily (MFS) profile" evidence="8">
    <location>
        <begin position="7"/>
        <end position="421"/>
    </location>
</feature>
<feature type="transmembrane region" description="Helical" evidence="7">
    <location>
        <begin position="22"/>
        <end position="45"/>
    </location>
</feature>
<dbReference type="EMBL" id="JABEQF010000019">
    <property type="protein sequence ID" value="MBB2191649.1"/>
    <property type="molecule type" value="Genomic_DNA"/>
</dbReference>
<dbReference type="GO" id="GO:0022857">
    <property type="term" value="F:transmembrane transporter activity"/>
    <property type="evidence" value="ECO:0007669"/>
    <property type="project" value="InterPro"/>
</dbReference>
<gene>
    <name evidence="9" type="ORF">HLH34_17075</name>
</gene>
<feature type="transmembrane region" description="Helical" evidence="7">
    <location>
        <begin position="392"/>
        <end position="409"/>
    </location>
</feature>
<dbReference type="Proteomes" id="UP000555756">
    <property type="component" value="Unassembled WGS sequence"/>
</dbReference>
<dbReference type="GO" id="GO:0005886">
    <property type="term" value="C:plasma membrane"/>
    <property type="evidence" value="ECO:0007669"/>
    <property type="project" value="UniProtKB-SubCell"/>
</dbReference>
<accession>A0A7W4JVI6</accession>
<feature type="transmembrane region" description="Helical" evidence="7">
    <location>
        <begin position="297"/>
        <end position="317"/>
    </location>
</feature>
<evidence type="ECO:0000313" key="9">
    <source>
        <dbReference type="EMBL" id="MBB2191649.1"/>
    </source>
</evidence>
<dbReference type="PANTHER" id="PTHR43045">
    <property type="entry name" value="SHIKIMATE TRANSPORTER"/>
    <property type="match status" value="1"/>
</dbReference>
<keyword evidence="4 7" id="KW-0812">Transmembrane</keyword>
<name>A0A7W4JVI6_9PROT</name>
<evidence type="ECO:0000313" key="10">
    <source>
        <dbReference type="Proteomes" id="UP000555756"/>
    </source>
</evidence>
<feature type="transmembrane region" description="Helical" evidence="7">
    <location>
        <begin position="323"/>
        <end position="346"/>
    </location>
</feature>
<feature type="transmembrane region" description="Helical" evidence="7">
    <location>
        <begin position="84"/>
        <end position="102"/>
    </location>
</feature>
<dbReference type="Pfam" id="PF07690">
    <property type="entry name" value="MFS_1"/>
    <property type="match status" value="2"/>
</dbReference>
<keyword evidence="6 7" id="KW-0472">Membrane</keyword>
<dbReference type="PROSITE" id="PS50850">
    <property type="entry name" value="MFS"/>
    <property type="match status" value="1"/>
</dbReference>
<protein>
    <submittedName>
        <fullName evidence="9">MFS transporter</fullName>
    </submittedName>
</protein>
<proteinExistence type="predicted"/>
<keyword evidence="3" id="KW-1003">Cell membrane</keyword>
<keyword evidence="10" id="KW-1185">Reference proteome</keyword>
<dbReference type="InterPro" id="IPR020846">
    <property type="entry name" value="MFS_dom"/>
</dbReference>
<dbReference type="PANTHER" id="PTHR43045:SF1">
    <property type="entry name" value="SHIKIMATE TRANSPORTER"/>
    <property type="match status" value="1"/>
</dbReference>